<protein>
    <submittedName>
        <fullName evidence="1">VapA/VapB family virulence-associated protein</fullName>
    </submittedName>
</protein>
<reference evidence="1 2" key="1">
    <citation type="submission" date="2019-08" db="EMBL/GenBank/DDBJ databases">
        <title>Draft genome sequencing and comparative genomics of hatchery-associated Vibrios.</title>
        <authorList>
            <person name="Kehlet-Delgado H."/>
            <person name="Mueller R.S."/>
        </authorList>
    </citation>
    <scope>NUCLEOTIDE SEQUENCE [LARGE SCALE GENOMIC DNA]</scope>
    <source>
        <strain evidence="1 2">01-65-5-1</strain>
    </source>
</reference>
<evidence type="ECO:0000313" key="1">
    <source>
        <dbReference type="EMBL" id="NOI81060.1"/>
    </source>
</evidence>
<name>A0AAE5EW19_9VIBR</name>
<accession>A0AAE5EW19</accession>
<dbReference type="RefSeq" id="WP_171321917.1">
    <property type="nucleotide sequence ID" value="NZ_VTXO01000003.1"/>
</dbReference>
<dbReference type="Pfam" id="PF05526">
    <property type="entry name" value="R_equi_Vir"/>
    <property type="match status" value="1"/>
</dbReference>
<comment type="caution">
    <text evidence="1">The sequence shown here is derived from an EMBL/GenBank/DDBJ whole genome shotgun (WGS) entry which is preliminary data.</text>
</comment>
<gene>
    <name evidence="1" type="ORF">F0237_10340</name>
</gene>
<dbReference type="InterPro" id="IPR008810">
    <property type="entry name" value="R_equi_Vir"/>
</dbReference>
<dbReference type="Gene3D" id="2.40.128.480">
    <property type="entry name" value="Rhodococcus equi virulence-associated protein"/>
    <property type="match status" value="1"/>
</dbReference>
<evidence type="ECO:0000313" key="2">
    <source>
        <dbReference type="Proteomes" id="UP000572722"/>
    </source>
</evidence>
<dbReference type="AlphaFoldDB" id="A0AAE5EW19"/>
<dbReference type="Proteomes" id="UP000572722">
    <property type="component" value="Unassembled WGS sequence"/>
</dbReference>
<organism evidence="1 2">
    <name type="scientific">Vibrio tubiashii</name>
    <dbReference type="NCBI Taxonomy" id="29498"/>
    <lineage>
        <taxon>Bacteria</taxon>
        <taxon>Pseudomonadati</taxon>
        <taxon>Pseudomonadota</taxon>
        <taxon>Gammaproteobacteria</taxon>
        <taxon>Vibrionales</taxon>
        <taxon>Vibrionaceae</taxon>
        <taxon>Vibrio</taxon>
        <taxon>Vibrio oreintalis group</taxon>
    </lineage>
</organism>
<sequence>MSEHTDQTAIPDLSEDMIKDARHAIISDYHGKTHPHHISEALSEFDAHIKSSAVGGKCVVVGAIIYSKVTLTLYNGHEFSGNGYGFAFPGAGIVFGQLKPPSTERLTPSVITPRQLP</sequence>
<dbReference type="EMBL" id="VTXO01000003">
    <property type="protein sequence ID" value="NOI81060.1"/>
    <property type="molecule type" value="Genomic_DNA"/>
</dbReference>
<proteinExistence type="predicted"/>
<dbReference type="InterPro" id="IPR038625">
    <property type="entry name" value="R_equi_Vir_sf"/>
</dbReference>